<sequence>MRLKKTLIATLFMIILMCSGISVVFASPNISAILTNWFHTKNEDAIEEIDNAVDKELQKQSARLKASLKPVIDASQKEINTYTKQQKEQKIKELQDYADQLIKHAKEADNSIDKERYENDLNQIVKAAISQLDKVQPKKAQDKTEEQVPSPES</sequence>
<accession>A0ABU5CEY2</accession>
<evidence type="ECO:0000256" key="1">
    <source>
        <dbReference type="SAM" id="MobiDB-lite"/>
    </source>
</evidence>
<dbReference type="EMBL" id="JAROCA020000001">
    <property type="protein sequence ID" value="MDY0404874.1"/>
    <property type="molecule type" value="Genomic_DNA"/>
</dbReference>
<evidence type="ECO:0000313" key="2">
    <source>
        <dbReference type="EMBL" id="MDY0404874.1"/>
    </source>
</evidence>
<organism evidence="2 3">
    <name type="scientific">Tigheibacillus jepli</name>
    <dbReference type="NCBI Taxonomy" id="3035914"/>
    <lineage>
        <taxon>Bacteria</taxon>
        <taxon>Bacillati</taxon>
        <taxon>Bacillota</taxon>
        <taxon>Bacilli</taxon>
        <taxon>Bacillales</taxon>
        <taxon>Bacillaceae</taxon>
        <taxon>Tigheibacillus</taxon>
    </lineage>
</organism>
<reference evidence="2 3" key="1">
    <citation type="submission" date="2023-10" db="EMBL/GenBank/DDBJ databases">
        <title>179-bfca-hs.</title>
        <authorList>
            <person name="Miliotis G."/>
            <person name="Sengupta P."/>
            <person name="Hameed A."/>
            <person name="Chuvochina M."/>
            <person name="Mcdonagh F."/>
            <person name="Simpson A.C."/>
            <person name="Singh N.K."/>
            <person name="Rekha P.D."/>
            <person name="Raman K."/>
            <person name="Hugenholtz P."/>
            <person name="Venkateswaran K."/>
        </authorList>
    </citation>
    <scope>NUCLEOTIDE SEQUENCE [LARGE SCALE GENOMIC DNA]</scope>
    <source>
        <strain evidence="2 3">179-BFC-A-HS</strain>
    </source>
</reference>
<evidence type="ECO:0000313" key="3">
    <source>
        <dbReference type="Proteomes" id="UP001228376"/>
    </source>
</evidence>
<comment type="caution">
    <text evidence="2">The sequence shown here is derived from an EMBL/GenBank/DDBJ whole genome shotgun (WGS) entry which is preliminary data.</text>
</comment>
<dbReference type="Proteomes" id="UP001228376">
    <property type="component" value="Unassembled WGS sequence"/>
</dbReference>
<dbReference type="RefSeq" id="WP_306067195.1">
    <property type="nucleotide sequence ID" value="NZ_JAROCA020000001.1"/>
</dbReference>
<feature type="region of interest" description="Disordered" evidence="1">
    <location>
        <begin position="132"/>
        <end position="153"/>
    </location>
</feature>
<keyword evidence="3" id="KW-1185">Reference proteome</keyword>
<gene>
    <name evidence="2" type="ORF">P5G51_005200</name>
</gene>
<feature type="compositionally biased region" description="Basic and acidic residues" evidence="1">
    <location>
        <begin position="135"/>
        <end position="146"/>
    </location>
</feature>
<proteinExistence type="predicted"/>
<name>A0ABU5CEY2_9BACI</name>
<protein>
    <submittedName>
        <fullName evidence="2">Uncharacterized protein</fullName>
    </submittedName>
</protein>